<dbReference type="Gene3D" id="3.40.720.10">
    <property type="entry name" value="Alkaline Phosphatase, subunit A"/>
    <property type="match status" value="1"/>
</dbReference>
<dbReference type="EMBL" id="QKTW01000015">
    <property type="protein sequence ID" value="PZF73049.1"/>
    <property type="molecule type" value="Genomic_DNA"/>
</dbReference>
<feature type="transmembrane region" description="Helical" evidence="1">
    <location>
        <begin position="126"/>
        <end position="145"/>
    </location>
</feature>
<keyword evidence="1" id="KW-1133">Transmembrane helix</keyword>
<feature type="domain" description="Sulfatase N-terminal" evidence="2">
    <location>
        <begin position="252"/>
        <end position="470"/>
    </location>
</feature>
<evidence type="ECO:0000313" key="4">
    <source>
        <dbReference type="Proteomes" id="UP000248745"/>
    </source>
</evidence>
<feature type="transmembrane region" description="Helical" evidence="1">
    <location>
        <begin position="96"/>
        <end position="114"/>
    </location>
</feature>
<dbReference type="InterPro" id="IPR000917">
    <property type="entry name" value="Sulfatase_N"/>
</dbReference>
<dbReference type="Proteomes" id="UP000248745">
    <property type="component" value="Unassembled WGS sequence"/>
</dbReference>
<organism evidence="3 4">
    <name type="scientific">Taibaiella soli</name>
    <dbReference type="NCBI Taxonomy" id="1649169"/>
    <lineage>
        <taxon>Bacteria</taxon>
        <taxon>Pseudomonadati</taxon>
        <taxon>Bacteroidota</taxon>
        <taxon>Chitinophagia</taxon>
        <taxon>Chitinophagales</taxon>
        <taxon>Chitinophagaceae</taxon>
        <taxon>Taibaiella</taxon>
    </lineage>
</organism>
<protein>
    <recommendedName>
        <fullName evidence="2">Sulfatase N-terminal domain-containing protein</fullName>
    </recommendedName>
</protein>
<sequence>MPQIIKTRSIFIFLVPIFYVIRLYRRYWGYVKWDAALEMTCVYLLITFVVFAITQALLGSRKKAAVLCLSASAFFYFWSAWQGFFIRTEEHFSGKLFLAMAAALAVIVLISLIFNRLEEKKQQRTVYFLNLLFIVYLLFEVGLIIKRSSDPKKEDKLSSLVNNTSLNTVTTKPDVYLIVFDEYMGTRGLQQALNYDNSYVDSFLKQHGFSVQTNSRSNYDLTLYSTASLLNTSYFPVTNARRAVGVPNLHESFVRIYNNRLQDVFTEHGYQIRNYSMFDMKDGHALQYSQAEFFPYNISLLTENTFYDVVLRRYRLSTKGGKLHFAPGVHYFQSYRYNEQLAKDLIADAAVKASRPSFYYVHFYTPHEPFYFNKNGRLLSADSALYVSDHSVPEFYTYNLQYASRKMFEVVKAIQNCKKSNAIIVVLGDHGYRNNNLTLNSPLRCANLNAIYFPDQDYRALYDSITSVNAVRTVMNKALGTQYQLLPDSSQLLVQDPTDKMLQ</sequence>
<dbReference type="InterPro" id="IPR017850">
    <property type="entry name" value="Alkaline_phosphatase_core_sf"/>
</dbReference>
<comment type="caution">
    <text evidence="3">The sequence shown here is derived from an EMBL/GenBank/DDBJ whole genome shotgun (WGS) entry which is preliminary data.</text>
</comment>
<feature type="transmembrane region" description="Helical" evidence="1">
    <location>
        <begin position="7"/>
        <end position="24"/>
    </location>
</feature>
<keyword evidence="4" id="KW-1185">Reference proteome</keyword>
<keyword evidence="1" id="KW-0472">Membrane</keyword>
<keyword evidence="1" id="KW-0812">Transmembrane</keyword>
<dbReference type="RefSeq" id="WP_110998627.1">
    <property type="nucleotide sequence ID" value="NZ_QKTW01000015.1"/>
</dbReference>
<dbReference type="SUPFAM" id="SSF53649">
    <property type="entry name" value="Alkaline phosphatase-like"/>
    <property type="match status" value="1"/>
</dbReference>
<accession>A0A2W2B9Y6</accession>
<dbReference type="AlphaFoldDB" id="A0A2W2B9Y6"/>
<proteinExistence type="predicted"/>
<feature type="transmembrane region" description="Helical" evidence="1">
    <location>
        <begin position="36"/>
        <end position="58"/>
    </location>
</feature>
<feature type="transmembrane region" description="Helical" evidence="1">
    <location>
        <begin position="65"/>
        <end position="84"/>
    </location>
</feature>
<gene>
    <name evidence="3" type="ORF">DN068_09250</name>
</gene>
<name>A0A2W2B9Y6_9BACT</name>
<evidence type="ECO:0000256" key="1">
    <source>
        <dbReference type="SAM" id="Phobius"/>
    </source>
</evidence>
<dbReference type="OrthoDB" id="681113at2"/>
<evidence type="ECO:0000313" key="3">
    <source>
        <dbReference type="EMBL" id="PZF73049.1"/>
    </source>
</evidence>
<dbReference type="Pfam" id="PF00884">
    <property type="entry name" value="Sulfatase"/>
    <property type="match status" value="1"/>
</dbReference>
<reference evidence="3 4" key="1">
    <citation type="submission" date="2018-06" db="EMBL/GenBank/DDBJ databases">
        <title>Mucibacter soli gen. nov., sp. nov., a new member of the family Chitinophagaceae producing mucin.</title>
        <authorList>
            <person name="Kim M.-K."/>
            <person name="Park S."/>
            <person name="Kim T.-S."/>
            <person name="Joung Y."/>
            <person name="Han J.-H."/>
            <person name="Kim S.B."/>
        </authorList>
    </citation>
    <scope>NUCLEOTIDE SEQUENCE [LARGE SCALE GENOMIC DNA]</scope>
    <source>
        <strain evidence="3 4">R1-15</strain>
    </source>
</reference>
<evidence type="ECO:0000259" key="2">
    <source>
        <dbReference type="Pfam" id="PF00884"/>
    </source>
</evidence>